<evidence type="ECO:0000313" key="1">
    <source>
        <dbReference type="EMBL" id="KAF9701356.1"/>
    </source>
</evidence>
<protein>
    <submittedName>
        <fullName evidence="1">Uncharacterized protein</fullName>
    </submittedName>
</protein>
<dbReference type="OrthoDB" id="3523319at2759"/>
<gene>
    <name evidence="1" type="ORF">EKO04_000586</name>
</gene>
<dbReference type="EMBL" id="RZGK01000002">
    <property type="protein sequence ID" value="KAF9701356.1"/>
    <property type="molecule type" value="Genomic_DNA"/>
</dbReference>
<reference evidence="1" key="1">
    <citation type="submission" date="2018-12" db="EMBL/GenBank/DDBJ databases">
        <authorList>
            <person name="Syme R.A."/>
            <person name="Farfan-Caceres L."/>
            <person name="Lichtenzveig J."/>
        </authorList>
    </citation>
    <scope>NUCLEOTIDE SEQUENCE</scope>
    <source>
        <strain evidence="1">Al4</strain>
    </source>
</reference>
<dbReference type="AlphaFoldDB" id="A0A8H7JD00"/>
<keyword evidence="2" id="KW-1185">Reference proteome</keyword>
<comment type="caution">
    <text evidence="1">The sequence shown here is derived from an EMBL/GenBank/DDBJ whole genome shotgun (WGS) entry which is preliminary data.</text>
</comment>
<dbReference type="Proteomes" id="UP000651452">
    <property type="component" value="Unassembled WGS sequence"/>
</dbReference>
<organism evidence="1 2">
    <name type="scientific">Ascochyta lentis</name>
    <dbReference type="NCBI Taxonomy" id="205686"/>
    <lineage>
        <taxon>Eukaryota</taxon>
        <taxon>Fungi</taxon>
        <taxon>Dikarya</taxon>
        <taxon>Ascomycota</taxon>
        <taxon>Pezizomycotina</taxon>
        <taxon>Dothideomycetes</taxon>
        <taxon>Pleosporomycetidae</taxon>
        <taxon>Pleosporales</taxon>
        <taxon>Pleosporineae</taxon>
        <taxon>Didymellaceae</taxon>
        <taxon>Ascochyta</taxon>
    </lineage>
</organism>
<reference evidence="1" key="2">
    <citation type="submission" date="2020-09" db="EMBL/GenBank/DDBJ databases">
        <title>Reference genome assembly for Australian Ascochyta lentis isolate Al4.</title>
        <authorList>
            <person name="Lee R.C."/>
            <person name="Farfan-Caceres L.M."/>
            <person name="Debler J.W."/>
            <person name="Williams A.H."/>
            <person name="Henares B.M."/>
        </authorList>
    </citation>
    <scope>NUCLEOTIDE SEQUENCE</scope>
    <source>
        <strain evidence="1">Al4</strain>
    </source>
</reference>
<accession>A0A8H7JD00</accession>
<evidence type="ECO:0000313" key="2">
    <source>
        <dbReference type="Proteomes" id="UP000651452"/>
    </source>
</evidence>
<sequence length="114" mass="13049">MSFKTYTGPSVADMIGNKTLAENVIKYHNHPTSDSILDDDNLNLLQRFVEDPSNRRRILEDEGIDPDEPMKGQQRLAAYAIWSHGREDANGGFLKESDIELLREWFEGRKAGRE</sequence>
<proteinExistence type="predicted"/>
<name>A0A8H7JD00_9PLEO</name>